<protein>
    <submittedName>
        <fullName evidence="2">Pimeloyl-ACP methyl ester carboxylesterase</fullName>
    </submittedName>
</protein>
<evidence type="ECO:0000259" key="1">
    <source>
        <dbReference type="Pfam" id="PF00561"/>
    </source>
</evidence>
<dbReference type="Proteomes" id="UP000184758">
    <property type="component" value="Unassembled WGS sequence"/>
</dbReference>
<gene>
    <name evidence="2" type="ORF">SAMN05878443_1009</name>
</gene>
<dbReference type="RefSeq" id="WP_034547812.1">
    <property type="nucleotide sequence ID" value="NZ_FSRN01000001.1"/>
</dbReference>
<keyword evidence="3" id="KW-1185">Reference proteome</keyword>
<evidence type="ECO:0000313" key="2">
    <source>
        <dbReference type="EMBL" id="SIO02212.1"/>
    </source>
</evidence>
<dbReference type="PANTHER" id="PTHR43433">
    <property type="entry name" value="HYDROLASE, ALPHA/BETA FOLD FAMILY PROTEIN"/>
    <property type="match status" value="1"/>
</dbReference>
<reference evidence="3" key="1">
    <citation type="submission" date="2016-11" db="EMBL/GenBank/DDBJ databases">
        <authorList>
            <person name="Varghese N."/>
            <person name="Submissions S."/>
        </authorList>
    </citation>
    <scope>NUCLEOTIDE SEQUENCE [LARGE SCALE GENOMIC DNA]</scope>
    <source>
        <strain evidence="3">313</strain>
    </source>
</reference>
<dbReference type="eggNOG" id="COG2267">
    <property type="taxonomic scope" value="Bacteria"/>
</dbReference>
<dbReference type="EMBL" id="FSRN01000001">
    <property type="protein sequence ID" value="SIO02212.1"/>
    <property type="molecule type" value="Genomic_DNA"/>
</dbReference>
<dbReference type="PRINTS" id="PR00111">
    <property type="entry name" value="ABHYDROLASE"/>
</dbReference>
<organism evidence="2 3">
    <name type="scientific">Carnobacterium alterfunditum</name>
    <dbReference type="NCBI Taxonomy" id="28230"/>
    <lineage>
        <taxon>Bacteria</taxon>
        <taxon>Bacillati</taxon>
        <taxon>Bacillota</taxon>
        <taxon>Bacilli</taxon>
        <taxon>Lactobacillales</taxon>
        <taxon>Carnobacteriaceae</taxon>
        <taxon>Carnobacterium</taxon>
    </lineage>
</organism>
<dbReference type="Pfam" id="PF00561">
    <property type="entry name" value="Abhydrolase_1"/>
    <property type="match status" value="1"/>
</dbReference>
<feature type="domain" description="AB hydrolase-1" evidence="1">
    <location>
        <begin position="23"/>
        <end position="127"/>
    </location>
</feature>
<dbReference type="OrthoDB" id="252464at2"/>
<dbReference type="Gene3D" id="3.40.50.1820">
    <property type="entry name" value="alpha/beta hydrolase"/>
    <property type="match status" value="1"/>
</dbReference>
<dbReference type="PANTHER" id="PTHR43433:SF5">
    <property type="entry name" value="AB HYDROLASE-1 DOMAIN-CONTAINING PROTEIN"/>
    <property type="match status" value="1"/>
</dbReference>
<dbReference type="AlphaFoldDB" id="A0A1N6G465"/>
<dbReference type="STRING" id="28230.SAMN05878443_1009"/>
<accession>A0A1N6G465</accession>
<dbReference type="InterPro" id="IPR050471">
    <property type="entry name" value="AB_hydrolase"/>
</dbReference>
<proteinExistence type="predicted"/>
<sequence>MRAMYIRSEDEYLYCRVLGDGEPLLLLHGNGEDHQIFEQQLLYFSKKFKVIALDSRGHGCSNHGEKLLTFQRMAQDILVVLRYLNVSKVTIMGFSDGGNLALYFASHYPEKVNKLIVVGANYKVDGLEKKSLTEVKRDYILFAILSKFSSKAERKKQVIDLMWHKLDLKSVDLITIKAPTLVVAGEYDVIEESHTKKLHKLISTSKLVIVPKASHFLMVEKYKEFNQLAENFLYDKTRFS</sequence>
<evidence type="ECO:0000313" key="3">
    <source>
        <dbReference type="Proteomes" id="UP000184758"/>
    </source>
</evidence>
<dbReference type="SUPFAM" id="SSF53474">
    <property type="entry name" value="alpha/beta-Hydrolases"/>
    <property type="match status" value="1"/>
</dbReference>
<name>A0A1N6G465_9LACT</name>
<dbReference type="InterPro" id="IPR000073">
    <property type="entry name" value="AB_hydrolase_1"/>
</dbReference>
<dbReference type="InterPro" id="IPR029058">
    <property type="entry name" value="AB_hydrolase_fold"/>
</dbReference>